<accession>A0ACC2J0F2</accession>
<comment type="caution">
    <text evidence="1">The sequence shown here is derived from an EMBL/GenBank/DDBJ whole genome shotgun (WGS) entry which is preliminary data.</text>
</comment>
<reference evidence="1" key="1">
    <citation type="submission" date="2022-12" db="EMBL/GenBank/DDBJ databases">
        <title>Genome Sequence of Lasiodiplodia mahajangana.</title>
        <authorList>
            <person name="Buettner E."/>
        </authorList>
    </citation>
    <scope>NUCLEOTIDE SEQUENCE</scope>
    <source>
        <strain evidence="1">VT137</strain>
    </source>
</reference>
<evidence type="ECO:0000313" key="1">
    <source>
        <dbReference type="EMBL" id="KAJ8120935.1"/>
    </source>
</evidence>
<protein>
    <submittedName>
        <fullName evidence="1">Uncharacterized protein</fullName>
    </submittedName>
</protein>
<organism evidence="1 2">
    <name type="scientific">Lasiodiplodia mahajangana</name>
    <dbReference type="NCBI Taxonomy" id="1108764"/>
    <lineage>
        <taxon>Eukaryota</taxon>
        <taxon>Fungi</taxon>
        <taxon>Dikarya</taxon>
        <taxon>Ascomycota</taxon>
        <taxon>Pezizomycotina</taxon>
        <taxon>Dothideomycetes</taxon>
        <taxon>Dothideomycetes incertae sedis</taxon>
        <taxon>Botryosphaeriales</taxon>
        <taxon>Botryosphaeriaceae</taxon>
        <taxon>Lasiodiplodia</taxon>
    </lineage>
</organism>
<proteinExistence type="predicted"/>
<name>A0ACC2J0F2_9PEZI</name>
<gene>
    <name evidence="1" type="ORF">O1611_g10233</name>
</gene>
<sequence length="257" mass="28551">MAPGGGSDDPKSAINAVSTLVPVDGGWEYGFFNVYMYAEKTPHPRAIENFTSIPEEHVVLDATALHSSWTAVPNSMAAVGAHGLRQLFWAMTLKADHRVIAITNETFYAGAFNELKDVEELSLVLSYQSLTRVWLQTSKGKGGNLMGLDPEKDGGNFACILIPTWKHAEDDDVVLAFVRKAAEEIEAKTRKLGLFNPYIYLNDAAKGQKPFENYAGGTHLPRLRNIQAKYDPDGYFRDYLQHGFDLGVEEHSRNDEL</sequence>
<dbReference type="EMBL" id="JAPUUL010003949">
    <property type="protein sequence ID" value="KAJ8120935.1"/>
    <property type="molecule type" value="Genomic_DNA"/>
</dbReference>
<dbReference type="Proteomes" id="UP001153332">
    <property type="component" value="Unassembled WGS sequence"/>
</dbReference>
<evidence type="ECO:0000313" key="2">
    <source>
        <dbReference type="Proteomes" id="UP001153332"/>
    </source>
</evidence>
<keyword evidence="2" id="KW-1185">Reference proteome</keyword>